<evidence type="ECO:0000259" key="2">
    <source>
        <dbReference type="Pfam" id="PF10091"/>
    </source>
</evidence>
<dbReference type="EMBL" id="QWGR01000002">
    <property type="protein sequence ID" value="RIJ49772.1"/>
    <property type="molecule type" value="Genomic_DNA"/>
</dbReference>
<dbReference type="OrthoDB" id="5937621at2"/>
<sequence length="657" mass="73206">MRTIFLLFFVSSLLFFSCSKDDSGSEPVPEKLGITYVYIGESALVENGSNVNISLAEPIEIKFDKAVNTASVNENIRLLDAANQEIELTKSFFSQNQLVKLAHPAFDENSTYTLQILSGIKGEKNETLDARTYSFKTLTVPLALESVLIGNNPVNLLTRIKEVSREPEITLNFNTPISKDDLAPYVSYRTGGSGVAYSLTQIDEKTISVTVTQALDGFSKHTLSISANVEDRIGKPFEGMNMNFYTEIDPAPKFPVVSDEELLTKVQEQTFKYFWDFGHPVSGLARERNSSNETVTTGGSGFGVMAILVGIERGFITRAEGVERLQTMVEFLGNADRFHGAWSHWLNGTTGKALPFSTKDNGGDLVETSFMAAGLLAARQYLNPSDSEENALIGKINTLWNSIEWDWYTRGGQNVLYWHWSPNYGWDMNMKIQGYNEALITYIMAASSATHPVSADVYHQGWAKNGSIKNGKEFYGIKLPLGYDYGGPLFFAHYSFLGIDPTNLSDQYGNYWEQNRNHTLINREYCIQNPKNYVGYSADCWGLTASDNHDGYSAQSPTNDLGVITPTAAISSIPFTPDESMQALRFFYYQLGDKLWGDYGFYDAFNVTESWTAGSFLAIDQGPIVVMIENYRTGLIWDLLMSCPEVQAGLTKLGFTY</sequence>
<evidence type="ECO:0000313" key="5">
    <source>
        <dbReference type="Proteomes" id="UP000265926"/>
    </source>
</evidence>
<keyword evidence="5" id="KW-1185">Reference proteome</keyword>
<feature type="domain" description="Glycoamylase-like" evidence="2">
    <location>
        <begin position="430"/>
        <end position="644"/>
    </location>
</feature>
<dbReference type="Pfam" id="PF10091">
    <property type="entry name" value="Glycoamylase"/>
    <property type="match status" value="1"/>
</dbReference>
<dbReference type="Pfam" id="PF13205">
    <property type="entry name" value="Big_5"/>
    <property type="match status" value="2"/>
</dbReference>
<organism evidence="4 5">
    <name type="scientific">Maribellus luteus</name>
    <dbReference type="NCBI Taxonomy" id="2305463"/>
    <lineage>
        <taxon>Bacteria</taxon>
        <taxon>Pseudomonadati</taxon>
        <taxon>Bacteroidota</taxon>
        <taxon>Bacteroidia</taxon>
        <taxon>Marinilabiliales</taxon>
        <taxon>Prolixibacteraceae</taxon>
        <taxon>Maribellus</taxon>
    </lineage>
</organism>
<evidence type="ECO:0000256" key="1">
    <source>
        <dbReference type="ARBA" id="ARBA00022729"/>
    </source>
</evidence>
<name>A0A399T4S2_9BACT</name>
<dbReference type="Proteomes" id="UP000265926">
    <property type="component" value="Unassembled WGS sequence"/>
</dbReference>
<dbReference type="PROSITE" id="PS51257">
    <property type="entry name" value="PROKAR_LIPOPROTEIN"/>
    <property type="match status" value="1"/>
</dbReference>
<dbReference type="AlphaFoldDB" id="A0A399T4S2"/>
<dbReference type="InterPro" id="IPR032812">
    <property type="entry name" value="SbsA_Ig"/>
</dbReference>
<accession>A0A399T4S2</accession>
<evidence type="ECO:0008006" key="6">
    <source>
        <dbReference type="Google" id="ProtNLM"/>
    </source>
</evidence>
<dbReference type="Gene3D" id="1.50.10.140">
    <property type="match status" value="1"/>
</dbReference>
<dbReference type="InterPro" id="IPR019282">
    <property type="entry name" value="Glycoamylase-like_cons_dom"/>
</dbReference>
<evidence type="ECO:0000313" key="4">
    <source>
        <dbReference type="EMBL" id="RIJ49772.1"/>
    </source>
</evidence>
<reference evidence="4 5" key="1">
    <citation type="submission" date="2018-08" db="EMBL/GenBank/DDBJ databases">
        <title>Pallidiluteibacterium maritimus gen. nov., sp. nov., isolated from coastal sediment.</title>
        <authorList>
            <person name="Zhou L.Y."/>
        </authorList>
    </citation>
    <scope>NUCLEOTIDE SEQUENCE [LARGE SCALE GENOMIC DNA]</scope>
    <source>
        <strain evidence="4 5">XSD2</strain>
    </source>
</reference>
<comment type="caution">
    <text evidence="4">The sequence shown here is derived from an EMBL/GenBank/DDBJ whole genome shotgun (WGS) entry which is preliminary data.</text>
</comment>
<protein>
    <recommendedName>
        <fullName evidence="6">Beta-glucosidase</fullName>
    </recommendedName>
</protein>
<keyword evidence="1" id="KW-0732">Signal</keyword>
<gene>
    <name evidence="4" type="ORF">D1614_03255</name>
</gene>
<evidence type="ECO:0000259" key="3">
    <source>
        <dbReference type="Pfam" id="PF13205"/>
    </source>
</evidence>
<feature type="domain" description="SbsA Ig-like" evidence="3">
    <location>
        <begin position="50"/>
        <end position="137"/>
    </location>
</feature>
<feature type="domain" description="SbsA Ig-like" evidence="3">
    <location>
        <begin position="161"/>
        <end position="237"/>
    </location>
</feature>
<proteinExistence type="predicted"/>